<evidence type="ECO:0000256" key="1">
    <source>
        <dbReference type="SAM" id="MobiDB-lite"/>
    </source>
</evidence>
<dbReference type="RefSeq" id="WP_080039149.1">
    <property type="nucleotide sequence ID" value="NZ_CP017717.1"/>
</dbReference>
<protein>
    <submittedName>
        <fullName evidence="3">Uncharacterized protein</fullName>
    </submittedName>
</protein>
<reference evidence="4" key="1">
    <citation type="journal article" date="2017" name="Med. Chem. Commun.">
        <title>Nonomuraea sp. ATCC 55076 harbours the largest actinomycete chromosome to date and the kistamicin biosynthetic gene cluster.</title>
        <authorList>
            <person name="Nazari B."/>
            <person name="Forneris C.C."/>
            <person name="Gibson M.I."/>
            <person name="Moon K."/>
            <person name="Schramma K.R."/>
            <person name="Seyedsayamdost M.R."/>
        </authorList>
    </citation>
    <scope>NUCLEOTIDE SEQUENCE [LARGE SCALE GENOMIC DNA]</scope>
    <source>
        <strain evidence="4">ATCC 55076</strain>
    </source>
</reference>
<feature type="compositionally biased region" description="Low complexity" evidence="1">
    <location>
        <begin position="117"/>
        <end position="129"/>
    </location>
</feature>
<keyword evidence="2" id="KW-0472">Membrane</keyword>
<proteinExistence type="predicted"/>
<name>A0A1U9ZYC9_9ACTN</name>
<keyword evidence="4" id="KW-1185">Reference proteome</keyword>
<keyword evidence="2" id="KW-0812">Transmembrane</keyword>
<evidence type="ECO:0000256" key="2">
    <source>
        <dbReference type="SAM" id="Phobius"/>
    </source>
</evidence>
<dbReference type="AlphaFoldDB" id="A0A1U9ZYC9"/>
<dbReference type="EMBL" id="CP017717">
    <property type="protein sequence ID" value="AQZ62958.1"/>
    <property type="molecule type" value="Genomic_DNA"/>
</dbReference>
<dbReference type="STRING" id="1909395.BKM31_17130"/>
<evidence type="ECO:0000313" key="3">
    <source>
        <dbReference type="EMBL" id="AQZ62958.1"/>
    </source>
</evidence>
<organism evidence="3 4">
    <name type="scientific">[Actinomadura] parvosata subsp. kistnae</name>
    <dbReference type="NCBI Taxonomy" id="1909395"/>
    <lineage>
        <taxon>Bacteria</taxon>
        <taxon>Bacillati</taxon>
        <taxon>Actinomycetota</taxon>
        <taxon>Actinomycetes</taxon>
        <taxon>Streptosporangiales</taxon>
        <taxon>Streptosporangiaceae</taxon>
        <taxon>Nonomuraea</taxon>
    </lineage>
</organism>
<evidence type="ECO:0000313" key="4">
    <source>
        <dbReference type="Proteomes" id="UP000190797"/>
    </source>
</evidence>
<feature type="transmembrane region" description="Helical" evidence="2">
    <location>
        <begin position="12"/>
        <end position="33"/>
    </location>
</feature>
<feature type="transmembrane region" description="Helical" evidence="2">
    <location>
        <begin position="54"/>
        <end position="75"/>
    </location>
</feature>
<feature type="region of interest" description="Disordered" evidence="1">
    <location>
        <begin position="110"/>
        <end position="138"/>
    </location>
</feature>
<sequence length="138" mass="13898">MQAEALGVLEAASWGLAGGGAAALVSFSAAVKAAGYRWPWRAGNGTEQEARERLWARLFVLGSALLLGALVAAAVHGQMSGPWPAFLLGVGSEASVRGILAGVEVAVRKPEDTISSPPDTAATPAADTAGGDERANSS</sequence>
<keyword evidence="2" id="KW-1133">Transmembrane helix</keyword>
<dbReference type="Proteomes" id="UP000190797">
    <property type="component" value="Chromosome"/>
</dbReference>
<accession>A0A1U9ZYC9</accession>
<gene>
    <name evidence="3" type="ORF">BKM31_17130</name>
</gene>
<dbReference type="KEGG" id="noa:BKM31_17130"/>